<evidence type="ECO:0000313" key="1">
    <source>
        <dbReference type="EMBL" id="KAJ5475644.1"/>
    </source>
</evidence>
<dbReference type="EMBL" id="JAPWDQ010000011">
    <property type="protein sequence ID" value="KAJ5475644.1"/>
    <property type="molecule type" value="Genomic_DNA"/>
</dbReference>
<protein>
    <submittedName>
        <fullName evidence="1">Uncharacterized protein</fullName>
    </submittedName>
</protein>
<gene>
    <name evidence="1" type="ORF">N7539_007931</name>
</gene>
<evidence type="ECO:0000313" key="2">
    <source>
        <dbReference type="Proteomes" id="UP001148312"/>
    </source>
</evidence>
<proteinExistence type="predicted"/>
<accession>A0A9W9WUA3</accession>
<organism evidence="1 2">
    <name type="scientific">Penicillium diatomitis</name>
    <dbReference type="NCBI Taxonomy" id="2819901"/>
    <lineage>
        <taxon>Eukaryota</taxon>
        <taxon>Fungi</taxon>
        <taxon>Dikarya</taxon>
        <taxon>Ascomycota</taxon>
        <taxon>Pezizomycotina</taxon>
        <taxon>Eurotiomycetes</taxon>
        <taxon>Eurotiomycetidae</taxon>
        <taxon>Eurotiales</taxon>
        <taxon>Aspergillaceae</taxon>
        <taxon>Penicillium</taxon>
    </lineage>
</organism>
<name>A0A9W9WUA3_9EURO</name>
<keyword evidence="2" id="KW-1185">Reference proteome</keyword>
<dbReference type="AlphaFoldDB" id="A0A9W9WUA3"/>
<dbReference type="Proteomes" id="UP001148312">
    <property type="component" value="Unassembled WGS sequence"/>
</dbReference>
<dbReference type="RefSeq" id="XP_056787397.1">
    <property type="nucleotide sequence ID" value="XM_056937532.1"/>
</dbReference>
<reference evidence="1" key="2">
    <citation type="journal article" date="2023" name="IMA Fungus">
        <title>Comparative genomic study of the Penicillium genus elucidates a diverse pangenome and 15 lateral gene transfer events.</title>
        <authorList>
            <person name="Petersen C."/>
            <person name="Sorensen T."/>
            <person name="Nielsen M.R."/>
            <person name="Sondergaard T.E."/>
            <person name="Sorensen J.L."/>
            <person name="Fitzpatrick D.A."/>
            <person name="Frisvad J.C."/>
            <person name="Nielsen K.L."/>
        </authorList>
    </citation>
    <scope>NUCLEOTIDE SEQUENCE</scope>
    <source>
        <strain evidence="1">IBT 30728</strain>
    </source>
</reference>
<dbReference type="GeneID" id="81627781"/>
<comment type="caution">
    <text evidence="1">The sequence shown here is derived from an EMBL/GenBank/DDBJ whole genome shotgun (WGS) entry which is preliminary data.</text>
</comment>
<sequence>MTVLFIAAISPRQCKAQEGALVWLLSLPRQHGAWLCTDALLALLLALLAPVRDTAGDLPTSGDDIGPIWFAKLQRVDTADAPRVDRSPAIVTSGRRIGASLSPLSVHDESFSLPAVRLAPTPPPALGGDTIQHLEPMIGSYHGTDAAG</sequence>
<reference evidence="1" key="1">
    <citation type="submission" date="2022-12" db="EMBL/GenBank/DDBJ databases">
        <authorList>
            <person name="Petersen C."/>
        </authorList>
    </citation>
    <scope>NUCLEOTIDE SEQUENCE</scope>
    <source>
        <strain evidence="1">IBT 30728</strain>
    </source>
</reference>